<dbReference type="InterPro" id="IPR042070">
    <property type="entry name" value="PucR_C-HTH_sf"/>
</dbReference>
<accession>A0A1U9R4S9</accession>
<dbReference type="Gene3D" id="1.10.10.2840">
    <property type="entry name" value="PucR C-terminal helix-turn-helix domain"/>
    <property type="match status" value="1"/>
</dbReference>
<feature type="compositionally biased region" description="Basic residues" evidence="2">
    <location>
        <begin position="1"/>
        <end position="11"/>
    </location>
</feature>
<dbReference type="RefSeq" id="WP_078079849.1">
    <property type="nucleotide sequence ID" value="NZ_CP018047.1"/>
</dbReference>
<evidence type="ECO:0000313" key="6">
    <source>
        <dbReference type="EMBL" id="AQU71253.1"/>
    </source>
</evidence>
<dbReference type="Pfam" id="PF14361">
    <property type="entry name" value="RsbRD_N"/>
    <property type="match status" value="1"/>
</dbReference>
<protein>
    <submittedName>
        <fullName evidence="6">PucR family transcriptional regulator</fullName>
    </submittedName>
</protein>
<feature type="domain" description="PucR C-terminal helix-turn-helix" evidence="3">
    <location>
        <begin position="383"/>
        <end position="441"/>
    </location>
</feature>
<evidence type="ECO:0000313" key="7">
    <source>
        <dbReference type="Proteomes" id="UP000189677"/>
    </source>
</evidence>
<feature type="region of interest" description="Disordered" evidence="2">
    <location>
        <begin position="1"/>
        <end position="25"/>
    </location>
</feature>
<evidence type="ECO:0000259" key="5">
    <source>
        <dbReference type="Pfam" id="PF17853"/>
    </source>
</evidence>
<dbReference type="InterPro" id="IPR041522">
    <property type="entry name" value="CdaR_GGDEF"/>
</dbReference>
<dbReference type="InterPro" id="IPR025736">
    <property type="entry name" value="PucR_C-HTH_dom"/>
</dbReference>
<name>A0A1U9R4S9_STRNV</name>
<keyword evidence="7" id="KW-1185">Reference proteome</keyword>
<dbReference type="EMBL" id="CP018047">
    <property type="protein sequence ID" value="AQU71253.1"/>
    <property type="molecule type" value="Genomic_DNA"/>
</dbReference>
<organism evidence="6 7">
    <name type="scientific">Streptomyces niveus</name>
    <name type="common">Streptomyces spheroides</name>
    <dbReference type="NCBI Taxonomy" id="193462"/>
    <lineage>
        <taxon>Bacteria</taxon>
        <taxon>Bacillati</taxon>
        <taxon>Actinomycetota</taxon>
        <taxon>Actinomycetes</taxon>
        <taxon>Kitasatosporales</taxon>
        <taxon>Streptomycetaceae</taxon>
        <taxon>Streptomyces</taxon>
    </lineage>
</organism>
<dbReference type="PANTHER" id="PTHR33744">
    <property type="entry name" value="CARBOHYDRATE DIACID REGULATOR"/>
    <property type="match status" value="1"/>
</dbReference>
<dbReference type="Pfam" id="PF13556">
    <property type="entry name" value="HTH_30"/>
    <property type="match status" value="1"/>
</dbReference>
<dbReference type="PANTHER" id="PTHR33744:SF1">
    <property type="entry name" value="DNA-BINDING TRANSCRIPTIONAL ACTIVATOR ADER"/>
    <property type="match status" value="1"/>
</dbReference>
<feature type="domain" description="RsbT co-antagonist protein RsbRD N-terminal" evidence="4">
    <location>
        <begin position="59"/>
        <end position="198"/>
    </location>
</feature>
<evidence type="ECO:0000256" key="2">
    <source>
        <dbReference type="SAM" id="MobiDB-lite"/>
    </source>
</evidence>
<dbReference type="Proteomes" id="UP000189677">
    <property type="component" value="Chromosome"/>
</dbReference>
<evidence type="ECO:0000259" key="4">
    <source>
        <dbReference type="Pfam" id="PF14361"/>
    </source>
</evidence>
<reference evidence="6 7" key="1">
    <citation type="submission" date="2016-11" db="EMBL/GenBank/DDBJ databases">
        <title>Complete genome sequence of Streptomyces niveus SCSIO 3406.</title>
        <authorList>
            <person name="Zhu Q."/>
            <person name="Cheng W."/>
            <person name="Song Y."/>
            <person name="Li Q."/>
            <person name="Ju J."/>
        </authorList>
    </citation>
    <scope>NUCLEOTIDE SEQUENCE [LARGE SCALE GENOMIC DNA]</scope>
    <source>
        <strain evidence="6 7">SCSIO 3406</strain>
    </source>
</reference>
<dbReference type="AlphaFoldDB" id="A0A1U9R4S9"/>
<proteinExistence type="inferred from homology"/>
<dbReference type="KEGG" id="snw:BBN63_26365"/>
<dbReference type="InterPro" id="IPR025751">
    <property type="entry name" value="RsbRD_N_dom"/>
</dbReference>
<sequence length="447" mass="48040">MPHVIRSRVRAPHASPVTSPVTSSVMSSAASRPARSLVDAEAVAVLHRAAQALMDDLAGLTHRLVAALREKEPAYRAAIEADPAGIWQEANRSLRLSVGSLIRPRESREAACRMSWRIGECRAEQGLPLDALLHAFRLGGAMVWQGLVDETTRRRPEDIRLLVHVAADVWSFVDEHCGLVADAYRATERRLAWRRENQQRLTVAALLDGTARIADIPDAATMLELPEEGRYVVVAASGAAVTGATGAVVGLPPGTRALRHLSSDSEQVVVLLADRAPETVNEPPYEGTCHADGELAALAAELTVPLGVRVGIGSAVTGLAALGEARRLAETALRACPRDGGVVLLDEHLPAALVVSSSRLGAALAERVLGPLDRLDPADRDLLVDTLRTWLEADGSAQRAGTRLYCHRNTVLNRLRRFEQLTGRSLARPSDVVEISLALAARRLLDI</sequence>
<gene>
    <name evidence="6" type="ORF">BBN63_26365</name>
</gene>
<feature type="compositionally biased region" description="Low complexity" evidence="2">
    <location>
        <begin position="14"/>
        <end position="25"/>
    </location>
</feature>
<evidence type="ECO:0000259" key="3">
    <source>
        <dbReference type="Pfam" id="PF13556"/>
    </source>
</evidence>
<evidence type="ECO:0000256" key="1">
    <source>
        <dbReference type="ARBA" id="ARBA00006754"/>
    </source>
</evidence>
<comment type="similarity">
    <text evidence="1">Belongs to the CdaR family.</text>
</comment>
<feature type="domain" description="CdaR GGDEF-like" evidence="5">
    <location>
        <begin position="213"/>
        <end position="335"/>
    </location>
</feature>
<dbReference type="InterPro" id="IPR051448">
    <property type="entry name" value="CdaR-like_regulators"/>
</dbReference>
<dbReference type="Pfam" id="PF17853">
    <property type="entry name" value="GGDEF_2"/>
    <property type="match status" value="1"/>
</dbReference>
<dbReference type="OrthoDB" id="3196285at2"/>